<name>A0A820L7S4_9BILA</name>
<dbReference type="GO" id="GO:0030424">
    <property type="term" value="C:axon"/>
    <property type="evidence" value="ECO:0007669"/>
    <property type="project" value="TreeGrafter"/>
</dbReference>
<feature type="compositionally biased region" description="Polar residues" evidence="7">
    <location>
        <begin position="33"/>
        <end position="57"/>
    </location>
</feature>
<evidence type="ECO:0000259" key="8">
    <source>
        <dbReference type="PROSITE" id="PS50845"/>
    </source>
</evidence>
<evidence type="ECO:0000256" key="6">
    <source>
        <dbReference type="RuleBase" id="RU363132"/>
    </source>
</evidence>
<dbReference type="Proteomes" id="UP000663873">
    <property type="component" value="Unassembled WGS sequence"/>
</dbReference>
<gene>
    <name evidence="10" type="ORF">HFQ381_LOCUS16872</name>
    <name evidence="9" type="ORF">UJA718_LOCUS135</name>
</gene>
<evidence type="ECO:0000256" key="1">
    <source>
        <dbReference type="ARBA" id="ARBA00004477"/>
    </source>
</evidence>
<evidence type="ECO:0000313" key="11">
    <source>
        <dbReference type="Proteomes" id="UP000663851"/>
    </source>
</evidence>
<keyword evidence="12" id="KW-1185">Reference proteome</keyword>
<protein>
    <recommendedName>
        <fullName evidence="6">Reticulon-like protein</fullName>
    </recommendedName>
</protein>
<proteinExistence type="predicted"/>
<dbReference type="Pfam" id="PF02453">
    <property type="entry name" value="Reticulon"/>
    <property type="match status" value="1"/>
</dbReference>
<dbReference type="InterPro" id="IPR046964">
    <property type="entry name" value="RTN1-4"/>
</dbReference>
<dbReference type="EMBL" id="CAJOBO010001219">
    <property type="protein sequence ID" value="CAF4353060.1"/>
    <property type="molecule type" value="Genomic_DNA"/>
</dbReference>
<reference evidence="10" key="1">
    <citation type="submission" date="2021-02" db="EMBL/GenBank/DDBJ databases">
        <authorList>
            <person name="Nowell W R."/>
        </authorList>
    </citation>
    <scope>NUCLEOTIDE SEQUENCE</scope>
</reference>
<dbReference type="InterPro" id="IPR003388">
    <property type="entry name" value="Reticulon"/>
</dbReference>
<evidence type="ECO:0000256" key="5">
    <source>
        <dbReference type="ARBA" id="ARBA00023136"/>
    </source>
</evidence>
<feature type="transmembrane region" description="Helical" evidence="6">
    <location>
        <begin position="137"/>
        <end position="170"/>
    </location>
</feature>
<keyword evidence="2 6" id="KW-0812">Transmembrane</keyword>
<keyword evidence="5 6" id="KW-0472">Membrane</keyword>
<dbReference type="PROSITE" id="PS50845">
    <property type="entry name" value="RETICULON"/>
    <property type="match status" value="1"/>
</dbReference>
<accession>A0A820L7S4</accession>
<dbReference type="Proteomes" id="UP000663851">
    <property type="component" value="Unassembled WGS sequence"/>
</dbReference>
<dbReference type="PANTHER" id="PTHR45799:SF2">
    <property type="entry name" value="RETICULON-LIKE PROTEIN"/>
    <property type="match status" value="1"/>
</dbReference>
<evidence type="ECO:0000256" key="2">
    <source>
        <dbReference type="ARBA" id="ARBA00022692"/>
    </source>
</evidence>
<dbReference type="PANTHER" id="PTHR45799">
    <property type="entry name" value="RETICULON-LIKE PROTEIN"/>
    <property type="match status" value="1"/>
</dbReference>
<keyword evidence="4 6" id="KW-1133">Transmembrane helix</keyword>
<evidence type="ECO:0000256" key="3">
    <source>
        <dbReference type="ARBA" id="ARBA00022824"/>
    </source>
</evidence>
<evidence type="ECO:0000313" key="12">
    <source>
        <dbReference type="Proteomes" id="UP000663873"/>
    </source>
</evidence>
<feature type="transmembrane region" description="Helical" evidence="6">
    <location>
        <begin position="235"/>
        <end position="265"/>
    </location>
</feature>
<feature type="region of interest" description="Disordered" evidence="7">
    <location>
        <begin position="1"/>
        <end position="57"/>
    </location>
</feature>
<feature type="domain" description="Reticulon" evidence="8">
    <location>
        <begin position="121"/>
        <end position="307"/>
    </location>
</feature>
<dbReference type="AlphaFoldDB" id="A0A820L7S4"/>
<comment type="caution">
    <text evidence="10">The sequence shown here is derived from an EMBL/GenBank/DDBJ whole genome shotgun (WGS) entry which is preliminary data.</text>
</comment>
<sequence length="307" mass="35050">MESQNYDVDSTTNDWNKSSSNDHSIRHDPNEMPTVNSTNPNYHPASTTNNHSWEKNSSTIETNVDKAKEVLKKGPQRAEDIITKSKRVFLQNWEQTRHSIIHLQKRVKEMLPKQVLKFIAATNLIYWKNPVESGVIFGLLLSVIITFMFLSSLAAISFWLLAFLVIVGLYKLYNYVMVTFVGGIRDDVFDSMFSPNIHISDRQAQAFADYVCQNGTSVLRQARSLFLWNNLTNSIIFGLLLFIFFYIGLSMNALTFALVGLIFLFTVPKVYQVYQIPIDNVAKQVLNQINQLLAQVTTKLPSKQKKA</sequence>
<evidence type="ECO:0000256" key="7">
    <source>
        <dbReference type="SAM" id="MobiDB-lite"/>
    </source>
</evidence>
<evidence type="ECO:0000313" key="9">
    <source>
        <dbReference type="EMBL" id="CAF4098403.1"/>
    </source>
</evidence>
<evidence type="ECO:0000256" key="4">
    <source>
        <dbReference type="ARBA" id="ARBA00022989"/>
    </source>
</evidence>
<feature type="compositionally biased region" description="Polar residues" evidence="7">
    <location>
        <begin position="1"/>
        <end position="22"/>
    </location>
</feature>
<evidence type="ECO:0000313" key="10">
    <source>
        <dbReference type="EMBL" id="CAF4353060.1"/>
    </source>
</evidence>
<dbReference type="EMBL" id="CAJOBP010000005">
    <property type="protein sequence ID" value="CAF4098403.1"/>
    <property type="molecule type" value="Genomic_DNA"/>
</dbReference>
<comment type="subcellular location">
    <subcellularLocation>
        <location evidence="1 6">Endoplasmic reticulum membrane</location>
        <topology evidence="1 6">Multi-pass membrane protein</topology>
    </subcellularLocation>
</comment>
<organism evidence="10 11">
    <name type="scientific">Rotaria socialis</name>
    <dbReference type="NCBI Taxonomy" id="392032"/>
    <lineage>
        <taxon>Eukaryota</taxon>
        <taxon>Metazoa</taxon>
        <taxon>Spiralia</taxon>
        <taxon>Gnathifera</taxon>
        <taxon>Rotifera</taxon>
        <taxon>Eurotatoria</taxon>
        <taxon>Bdelloidea</taxon>
        <taxon>Philodinida</taxon>
        <taxon>Philodinidae</taxon>
        <taxon>Rotaria</taxon>
    </lineage>
</organism>
<dbReference type="GO" id="GO:0005789">
    <property type="term" value="C:endoplasmic reticulum membrane"/>
    <property type="evidence" value="ECO:0007669"/>
    <property type="project" value="UniProtKB-SubCell"/>
</dbReference>
<keyword evidence="3 6" id="KW-0256">Endoplasmic reticulum</keyword>